<evidence type="ECO:0000313" key="2">
    <source>
        <dbReference type="EMBL" id="TRW21090.1"/>
    </source>
</evidence>
<gene>
    <name evidence="2" type="ORF">FMM05_20595</name>
</gene>
<reference evidence="2 3" key="1">
    <citation type="submission" date="2019-07" db="EMBL/GenBank/DDBJ databases">
        <title>Flavobacterium sp. nov., isolated from glacier ice.</title>
        <authorList>
            <person name="Liu Q."/>
            <person name="Xin Y.-H."/>
        </authorList>
    </citation>
    <scope>NUCLEOTIDE SEQUENCE [LARGE SCALE GENOMIC DNA]</scope>
    <source>
        <strain evidence="2 3">ZT4R6</strain>
    </source>
</reference>
<dbReference type="RefSeq" id="WP_143375317.1">
    <property type="nucleotide sequence ID" value="NZ_VJVZ01000022.1"/>
</dbReference>
<name>A0A552USF8_9FLAO</name>
<evidence type="ECO:0000259" key="1">
    <source>
        <dbReference type="Pfam" id="PF25819"/>
    </source>
</evidence>
<dbReference type="Pfam" id="PF25819">
    <property type="entry name" value="Nal1_C"/>
    <property type="match status" value="1"/>
</dbReference>
<comment type="caution">
    <text evidence="2">The sequence shown here is derived from an EMBL/GenBank/DDBJ whole genome shotgun (WGS) entry which is preliminary data.</text>
</comment>
<dbReference type="InterPro" id="IPR057904">
    <property type="entry name" value="Nal1_C"/>
</dbReference>
<dbReference type="GO" id="GO:0016788">
    <property type="term" value="F:hydrolase activity, acting on ester bonds"/>
    <property type="evidence" value="ECO:0007669"/>
    <property type="project" value="InterPro"/>
</dbReference>
<organism evidence="2 3">
    <name type="scientific">Flavobacterium zepuense</name>
    <dbReference type="NCBI Taxonomy" id="2593302"/>
    <lineage>
        <taxon>Bacteria</taxon>
        <taxon>Pseudomonadati</taxon>
        <taxon>Bacteroidota</taxon>
        <taxon>Flavobacteriia</taxon>
        <taxon>Flavobacteriales</taxon>
        <taxon>Flavobacteriaceae</taxon>
        <taxon>Flavobacterium</taxon>
    </lineage>
</organism>
<dbReference type="Proteomes" id="UP000320643">
    <property type="component" value="Unassembled WGS sequence"/>
</dbReference>
<feature type="domain" description="Nal1 C-terminal" evidence="1">
    <location>
        <begin position="223"/>
        <end position="351"/>
    </location>
</feature>
<accession>A0A552USF8</accession>
<dbReference type="SUPFAM" id="SSF48537">
    <property type="entry name" value="Phospholipase C/P1 nuclease"/>
    <property type="match status" value="1"/>
</dbReference>
<dbReference type="Gene3D" id="1.10.575.10">
    <property type="entry name" value="P1 Nuclease"/>
    <property type="match status" value="1"/>
</dbReference>
<dbReference type="AlphaFoldDB" id="A0A552USF8"/>
<protein>
    <recommendedName>
        <fullName evidence="1">Nal1 C-terminal domain-containing protein</fullName>
    </recommendedName>
</protein>
<proteinExistence type="predicted"/>
<dbReference type="InterPro" id="IPR008947">
    <property type="entry name" value="PLipase_C/P1_nuclease_dom_sf"/>
</dbReference>
<dbReference type="EMBL" id="VJVZ01000022">
    <property type="protein sequence ID" value="TRW21090.1"/>
    <property type="molecule type" value="Genomic_DNA"/>
</dbReference>
<keyword evidence="3" id="KW-1185">Reference proteome</keyword>
<evidence type="ECO:0000313" key="3">
    <source>
        <dbReference type="Proteomes" id="UP000320643"/>
    </source>
</evidence>
<sequence length="746" mass="83977">MKNIIEQRTSFNNLSVKDLLEARDLFHVHLMSKVNVVGTAIGRYRIRQENVKDGKIFIDHKTPVKSERTLSNSMIVDESWPCILVFVEKWLHESDFRKGDYNQAIPKNIYMPDGRIVPICVVAAPVEEQSDILVDETKLQFPDSAIGGGYPLIIDSQGIKKIASIGCIVTDGNKYYALTNKHVLGSTGDIIYTRLRDELFEAGTSSGISIGNTKFQTVYHDWMQENLFINVDAGLIEINDINKWKTDIFGLGRLGKVVDLHSKNISLKLIGLDVSAFGAVSGKLEGEIAALFYRYKSIGGYDYIADFLIGPKDGQETLPTKHGDSGTVWTIERADEEGKIEYLPVAMQWGQRSISKPGGVTGPIGFALATNLSHVCRDLGVDIVRDWNLDLDFTWGKKGHFKIGFGAYLVVVNVKLKELLEKNAGNIGIRDADLISGNVAPGMFSDAFVPMADVADMYWRTKRPKDSSNHFADMDDQHAEVYENKTLLDLCFDSHGNVNADFLDVDKWLDYYSQLDEKKPELDGSGRTRKRLGGLPFRVWQMYNEMVDVLKGNDKDEIKLQKFVCAGGTMSHYVGDACQPLHISSLHDGYPDGRGKDVHSAYETKMLDAYIKKPQERFLEKTNEKITALNPNELFTGGKNAARAVLELMWKTYHLMPPKDIVDVFIRNRSVKDLYDNFGPDTQQTIANGIHTMGIIWQSAWEEGRGDTLTAQLIEISQQDLMKLYKDLDFVPSYRLNDPKLKDKLR</sequence>
<dbReference type="OrthoDB" id="267579at2"/>